<dbReference type="EMBL" id="CM001466">
    <property type="protein sequence ID" value="EHY87896.1"/>
    <property type="molecule type" value="Genomic_DNA"/>
</dbReference>
<dbReference type="OrthoDB" id="9805177at2"/>
<dbReference type="InterPro" id="IPR000887">
    <property type="entry name" value="Aldlse_KDPG_KHG"/>
</dbReference>
<proteinExistence type="inferred from homology"/>
<evidence type="ECO:0000256" key="3">
    <source>
        <dbReference type="ARBA" id="ARBA00011233"/>
    </source>
</evidence>
<dbReference type="PANTHER" id="PTHR30246:SF1">
    <property type="entry name" value="2-DEHYDRO-3-DEOXY-6-PHOSPHOGALACTONATE ALDOLASE-RELATED"/>
    <property type="match status" value="1"/>
</dbReference>
<sequence length="214" mass="21278">MNLRDALARQRLLAIIRGSDPDACVRTAEVLAEAGVRLLEVSLTSADALAVLRRVVEELGDDVGVGAGTVLTDADARHVLDSGAAFAVTPALGAGVTTAVELGLPVLAGALTPTEVVAARDAGAAAVKVFPAATLGPAHVRALRDPFPDVPLVPVGGVDLPDVPRYVAAGACAVGVGSPLTGDAPHGGDTAALRERAAAFVAAARDGSGSSWTS</sequence>
<accession>H8GDQ1</accession>
<evidence type="ECO:0000256" key="5">
    <source>
        <dbReference type="ARBA" id="ARBA00023277"/>
    </source>
</evidence>
<dbReference type="GO" id="GO:0016829">
    <property type="term" value="F:lyase activity"/>
    <property type="evidence" value="ECO:0007669"/>
    <property type="project" value="UniProtKB-KW"/>
</dbReference>
<dbReference type="RefSeq" id="WP_005439140.1">
    <property type="nucleotide sequence ID" value="NZ_CM001466.1"/>
</dbReference>
<comment type="similarity">
    <text evidence="2">Belongs to the KHG/KDPG aldolase family.</text>
</comment>
<keyword evidence="7" id="KW-1185">Reference proteome</keyword>
<evidence type="ECO:0000313" key="7">
    <source>
        <dbReference type="Proteomes" id="UP000004705"/>
    </source>
</evidence>
<dbReference type="Gene3D" id="3.20.20.70">
    <property type="entry name" value="Aldolase class I"/>
    <property type="match status" value="1"/>
</dbReference>
<comment type="pathway">
    <text evidence="1">Carbohydrate acid metabolism.</text>
</comment>
<organism evidence="6 7">
    <name type="scientific">Saccharomonospora azurea NA-128</name>
    <dbReference type="NCBI Taxonomy" id="882081"/>
    <lineage>
        <taxon>Bacteria</taxon>
        <taxon>Bacillati</taxon>
        <taxon>Actinomycetota</taxon>
        <taxon>Actinomycetes</taxon>
        <taxon>Pseudonocardiales</taxon>
        <taxon>Pseudonocardiaceae</taxon>
        <taxon>Saccharomonospora</taxon>
    </lineage>
</organism>
<evidence type="ECO:0000256" key="2">
    <source>
        <dbReference type="ARBA" id="ARBA00006906"/>
    </source>
</evidence>
<dbReference type="PANTHER" id="PTHR30246">
    <property type="entry name" value="2-KETO-3-DEOXY-6-PHOSPHOGLUCONATE ALDOLASE"/>
    <property type="match status" value="1"/>
</dbReference>
<keyword evidence="5" id="KW-0119">Carbohydrate metabolism</keyword>
<evidence type="ECO:0000313" key="6">
    <source>
        <dbReference type="EMBL" id="EHY87896.1"/>
    </source>
</evidence>
<evidence type="ECO:0000256" key="4">
    <source>
        <dbReference type="ARBA" id="ARBA00023239"/>
    </source>
</evidence>
<dbReference type="AlphaFoldDB" id="H8GDQ1"/>
<dbReference type="SUPFAM" id="SSF51569">
    <property type="entry name" value="Aldolase"/>
    <property type="match status" value="1"/>
</dbReference>
<gene>
    <name evidence="6" type="ORF">SacazDRAFT_00949</name>
</gene>
<name>H8GDQ1_9PSEU</name>
<reference evidence="6 7" key="1">
    <citation type="journal article" date="2012" name="Stand. Genomic Sci.">
        <title>Genome sequence of the soil bacterium Saccharomonospora azurea type strain (NA-128(T)).</title>
        <authorList>
            <person name="Klenk H.P."/>
            <person name="Held B."/>
            <person name="Lucas S."/>
            <person name="Lapidus A."/>
            <person name="Copeland A."/>
            <person name="Hammon N."/>
            <person name="Pitluck S."/>
            <person name="Goodwin L.A."/>
            <person name="Han C."/>
            <person name="Tapia R."/>
            <person name="Brambilla E.M."/>
            <person name="Potter G."/>
            <person name="Land M."/>
            <person name="Ivanova N."/>
            <person name="Rohde M."/>
            <person name="Goker M."/>
            <person name="Detter J.C."/>
            <person name="Kyrpides N.C."/>
            <person name="Woyke T."/>
        </authorList>
    </citation>
    <scope>NUCLEOTIDE SEQUENCE [LARGE SCALE GENOMIC DNA]</scope>
    <source>
        <strain evidence="6 7">NA-128</strain>
    </source>
</reference>
<dbReference type="Proteomes" id="UP000004705">
    <property type="component" value="Chromosome"/>
</dbReference>
<comment type="subunit">
    <text evidence="3">Homotrimer.</text>
</comment>
<dbReference type="InterPro" id="IPR013785">
    <property type="entry name" value="Aldolase_TIM"/>
</dbReference>
<keyword evidence="4" id="KW-0456">Lyase</keyword>
<protein>
    <submittedName>
        <fullName evidence="6">2-keto-3-deoxy-6-phosphogluconate aldolase</fullName>
    </submittedName>
</protein>
<evidence type="ECO:0000256" key="1">
    <source>
        <dbReference type="ARBA" id="ARBA00004761"/>
    </source>
</evidence>
<dbReference type="CDD" id="cd00452">
    <property type="entry name" value="KDPG_aldolase"/>
    <property type="match status" value="1"/>
</dbReference>
<dbReference type="HOGENOM" id="CLU_077795_2_2_11"/>
<dbReference type="Pfam" id="PF01081">
    <property type="entry name" value="Aldolase"/>
    <property type="match status" value="1"/>
</dbReference>